<dbReference type="InterPro" id="IPR027802">
    <property type="entry name" value="Multi-ubiquitin_dom"/>
</dbReference>
<gene>
    <name evidence="3" type="ORF">ELQ92_00870</name>
</gene>
<feature type="compositionally biased region" description="Polar residues" evidence="1">
    <location>
        <begin position="1"/>
        <end position="12"/>
    </location>
</feature>
<reference evidence="3 4" key="1">
    <citation type="submission" date="2018-12" db="EMBL/GenBank/DDBJ databases">
        <authorList>
            <person name="Li F."/>
        </authorList>
    </citation>
    <scope>NUCLEOTIDE SEQUENCE [LARGE SCALE GENOMIC DNA]</scope>
    <source>
        <strain evidence="3 4">8H24J-4-2</strain>
    </source>
</reference>
<evidence type="ECO:0000256" key="1">
    <source>
        <dbReference type="SAM" id="MobiDB-lite"/>
    </source>
</evidence>
<keyword evidence="4" id="KW-1185">Reference proteome</keyword>
<comment type="caution">
    <text evidence="3">The sequence shown here is derived from an EMBL/GenBank/DDBJ whole genome shotgun (WGS) entry which is preliminary data.</text>
</comment>
<dbReference type="RefSeq" id="WP_128497074.1">
    <property type="nucleotide sequence ID" value="NZ_RZNC01000001.1"/>
</dbReference>
<evidence type="ECO:0000259" key="2">
    <source>
        <dbReference type="Pfam" id="PF14452"/>
    </source>
</evidence>
<evidence type="ECO:0000313" key="3">
    <source>
        <dbReference type="EMBL" id="RWZ67857.1"/>
    </source>
</evidence>
<feature type="region of interest" description="Disordered" evidence="1">
    <location>
        <begin position="1"/>
        <end position="21"/>
    </location>
</feature>
<organism evidence="3 4">
    <name type="scientific">Labedella populi</name>
    <dbReference type="NCBI Taxonomy" id="2498850"/>
    <lineage>
        <taxon>Bacteria</taxon>
        <taxon>Bacillati</taxon>
        <taxon>Actinomycetota</taxon>
        <taxon>Actinomycetes</taxon>
        <taxon>Micrococcales</taxon>
        <taxon>Microbacteriaceae</taxon>
        <taxon>Labedella</taxon>
    </lineage>
</organism>
<sequence>MADQQTTTNDEFQTTDRGRPNGNVIQIFVNARPHLVDDKEVSYEQVVEFAFPGQAPGADTEYIVTYTRAQHGNESGSLTPTGRIRVKKGTSFAVQITTRS</sequence>
<protein>
    <recommendedName>
        <fullName evidence="2">Multi-ubiquitin domain-containing protein</fullName>
    </recommendedName>
</protein>
<name>A0A444QE25_9MICO</name>
<dbReference type="Pfam" id="PF14452">
    <property type="entry name" value="Multi_ubiq"/>
    <property type="match status" value="1"/>
</dbReference>
<feature type="domain" description="Multi-ubiquitin" evidence="2">
    <location>
        <begin position="26"/>
        <end position="97"/>
    </location>
</feature>
<dbReference type="EMBL" id="RZNC01000001">
    <property type="protein sequence ID" value="RWZ67857.1"/>
    <property type="molecule type" value="Genomic_DNA"/>
</dbReference>
<dbReference type="Proteomes" id="UP000288603">
    <property type="component" value="Unassembled WGS sequence"/>
</dbReference>
<accession>A0A444QE25</accession>
<dbReference type="OrthoDB" id="256126at2"/>
<proteinExistence type="predicted"/>
<evidence type="ECO:0000313" key="4">
    <source>
        <dbReference type="Proteomes" id="UP000288603"/>
    </source>
</evidence>
<dbReference type="AlphaFoldDB" id="A0A444QE25"/>